<evidence type="ECO:0000313" key="11">
    <source>
        <dbReference type="EMBL" id="ABS51811.1"/>
    </source>
</evidence>
<evidence type="ECO:0000256" key="1">
    <source>
        <dbReference type="ARBA" id="ARBA00004713"/>
    </source>
</evidence>
<dbReference type="InterPro" id="IPR007507">
    <property type="entry name" value="Glycos_transf_N"/>
</dbReference>
<feature type="active site" description="Proton acceptor" evidence="7">
    <location>
        <position position="57"/>
    </location>
</feature>
<organism evidence="11 12">
    <name type="scientific">Campylobacter hominis (strain ATCC BAA-381 / DSM 21671 / CCUG 45161 / LMG 19568 / NCTC 13146 / CH001A)</name>
    <dbReference type="NCBI Taxonomy" id="360107"/>
    <lineage>
        <taxon>Bacteria</taxon>
        <taxon>Pseudomonadati</taxon>
        <taxon>Campylobacterota</taxon>
        <taxon>Epsilonproteobacteria</taxon>
        <taxon>Campylobacterales</taxon>
        <taxon>Campylobacteraceae</taxon>
        <taxon>Campylobacter</taxon>
    </lineage>
</organism>
<dbReference type="AlphaFoldDB" id="A7I195"/>
<evidence type="ECO:0000256" key="7">
    <source>
        <dbReference type="PIRSR" id="PIRSR639901-1"/>
    </source>
</evidence>
<dbReference type="PANTHER" id="PTHR42755">
    <property type="entry name" value="3-DEOXY-MANNO-OCTULOSONATE CYTIDYLYLTRANSFERASE"/>
    <property type="match status" value="1"/>
</dbReference>
<dbReference type="STRING" id="360107.CHAB381_0705"/>
<keyword evidence="4 9" id="KW-0808">Transferase</keyword>
<dbReference type="InterPro" id="IPR038107">
    <property type="entry name" value="Glycos_transf_N_sf"/>
</dbReference>
<keyword evidence="9" id="KW-1003">Cell membrane</keyword>
<comment type="function">
    <text evidence="9">Involved in lipopolysaccharide (LPS) biosynthesis. Catalyzes the transfer of 3-deoxy-D-manno-octulosonate (Kdo) residue(s) from CMP-Kdo to lipid IV(A), the tetraacyldisaccharide-1,4'-bisphosphate precursor of lipid A.</text>
</comment>
<evidence type="ECO:0000256" key="2">
    <source>
        <dbReference type="ARBA" id="ARBA00012621"/>
    </source>
</evidence>
<feature type="site" description="Transition state stabilizer" evidence="8">
    <location>
        <position position="190"/>
    </location>
</feature>
<dbReference type="CAZy" id="GT30">
    <property type="family name" value="Glycosyltransferase Family 30"/>
</dbReference>
<dbReference type="Pfam" id="PF04413">
    <property type="entry name" value="Glycos_transf_N"/>
    <property type="match status" value="1"/>
</dbReference>
<dbReference type="Gene3D" id="3.40.50.11720">
    <property type="entry name" value="3-Deoxy-D-manno-octulosonic-acid transferase, N-terminal domain"/>
    <property type="match status" value="1"/>
</dbReference>
<dbReference type="GO" id="GO:0043842">
    <property type="term" value="F:Kdo transferase activity"/>
    <property type="evidence" value="ECO:0007669"/>
    <property type="project" value="UniProtKB-EC"/>
</dbReference>
<dbReference type="RefSeq" id="WP_012108573.1">
    <property type="nucleotide sequence ID" value="NC_009714.1"/>
</dbReference>
<comment type="pathway">
    <text evidence="1 9">Bacterial outer membrane biogenesis; LPS core biosynthesis.</text>
</comment>
<feature type="site" description="Transition state stabilizer" evidence="8">
    <location>
        <position position="114"/>
    </location>
</feature>
<evidence type="ECO:0000313" key="12">
    <source>
        <dbReference type="Proteomes" id="UP000002407"/>
    </source>
</evidence>
<dbReference type="PANTHER" id="PTHR42755:SF1">
    <property type="entry name" value="3-DEOXY-D-MANNO-OCTULOSONIC ACID TRANSFERASE, MITOCHONDRIAL-RELATED"/>
    <property type="match status" value="1"/>
</dbReference>
<evidence type="ECO:0000256" key="5">
    <source>
        <dbReference type="ARBA" id="ARBA00031445"/>
    </source>
</evidence>
<dbReference type="eggNOG" id="COG1519">
    <property type="taxonomic scope" value="Bacteria"/>
</dbReference>
<evidence type="ECO:0000256" key="3">
    <source>
        <dbReference type="ARBA" id="ARBA00019077"/>
    </source>
</evidence>
<protein>
    <recommendedName>
        <fullName evidence="3 9">3-deoxy-D-manno-octulosonic acid transferase</fullName>
        <shortName evidence="9">Kdo transferase</shortName>
        <ecNumber evidence="2 9">2.4.99.12</ecNumber>
    </recommendedName>
    <alternativeName>
        <fullName evidence="5 9">Lipid IV(A) 3-deoxy-D-manno-octulosonic acid transferase</fullName>
    </alternativeName>
</protein>
<dbReference type="KEGG" id="cha:CHAB381_0705"/>
<gene>
    <name evidence="11" type="ordered locus">CHAB381_0705</name>
</gene>
<dbReference type="GO" id="GO:0005886">
    <property type="term" value="C:plasma membrane"/>
    <property type="evidence" value="ECO:0007669"/>
    <property type="project" value="UniProtKB-SubCell"/>
</dbReference>
<dbReference type="EMBL" id="CP000776">
    <property type="protein sequence ID" value="ABS51811.1"/>
    <property type="molecule type" value="Genomic_DNA"/>
</dbReference>
<dbReference type="HOGENOM" id="CLU_036146_2_0_7"/>
<dbReference type="NCBIfam" id="NF004389">
    <property type="entry name" value="PRK05749.1-5"/>
    <property type="match status" value="1"/>
</dbReference>
<dbReference type="EC" id="2.4.99.12" evidence="2 9"/>
<evidence type="ECO:0000256" key="8">
    <source>
        <dbReference type="PIRSR" id="PIRSR639901-2"/>
    </source>
</evidence>
<reference evidence="12" key="1">
    <citation type="submission" date="2007-07" db="EMBL/GenBank/DDBJ databases">
        <title>Complete genome sequence of Campylobacter hominis ATCC BAA-381, a commensal isolated from the human gastrointestinal tract.</title>
        <authorList>
            <person name="Fouts D.E."/>
            <person name="Mongodin E.F."/>
            <person name="Puiu D."/>
            <person name="Sebastian Y."/>
            <person name="Miller W.G."/>
            <person name="Mandrell R.E."/>
            <person name="Nelson K.E."/>
        </authorList>
    </citation>
    <scope>NUCLEOTIDE SEQUENCE [LARGE SCALE GENOMIC DNA]</scope>
    <source>
        <strain evidence="12">ATCC BAA-381 / LMG 19568 / NCTC 13146 / CH001A</strain>
    </source>
</reference>
<dbReference type="InterPro" id="IPR039901">
    <property type="entry name" value="Kdotransferase"/>
</dbReference>
<keyword evidence="12" id="KW-1185">Reference proteome</keyword>
<evidence type="ECO:0000256" key="9">
    <source>
        <dbReference type="RuleBase" id="RU365103"/>
    </source>
</evidence>
<keyword evidence="9" id="KW-0448">Lipopolysaccharide biosynthesis</keyword>
<sequence>MFYTLFTFLAWLLAAPFLLLASMARKYRKSLPARFFLIKNPPLKPAKIHFHVCSLGEAVAIKNLALKFNDFSVSVITATGFNAALKFCKNVRFLPFENFLPFWLKKSEILVIFEAELWLNLVRSAKKNGTFVVLLNARMSDRSFKRYKFFKFYYKKVFENIDLVLAQSDKDALRLEILGAENIKITGNIKSANFSKPTKNYAKFKERLIVIASTHEGEEELVLNNLEINQNDKIILAPRHPERFKKAGEILAKYAKKNALKFEKFSQNSDLKSECILLDTLGELVNFYAIADVVILCGSFVNNVGGHNPIEPAYFGAKIISGKYFYNQKALYGIVKNIEICEATEISKAIKKSRRSEILNISNLDEIKKIIEEKNGKSI</sequence>
<feature type="domain" description="3-deoxy-D-manno-octulosonic-acid transferase N-terminal" evidence="10">
    <location>
        <begin position="30"/>
        <end position="191"/>
    </location>
</feature>
<dbReference type="Proteomes" id="UP000002407">
    <property type="component" value="Chromosome"/>
</dbReference>
<dbReference type="GO" id="GO:0009245">
    <property type="term" value="P:lipid A biosynthetic process"/>
    <property type="evidence" value="ECO:0007669"/>
    <property type="project" value="TreeGrafter"/>
</dbReference>
<comment type="similarity">
    <text evidence="9">Belongs to the glycosyltransferase group 1 family.</text>
</comment>
<comment type="subcellular location">
    <subcellularLocation>
        <location evidence="9">Cell membrane</location>
    </subcellularLocation>
</comment>
<evidence type="ECO:0000256" key="6">
    <source>
        <dbReference type="ARBA" id="ARBA00049183"/>
    </source>
</evidence>
<accession>A7I195</accession>
<comment type="catalytic activity">
    <reaction evidence="6 9">
        <text>lipid IVA (E. coli) + CMP-3-deoxy-beta-D-manno-octulosonate = alpha-Kdo-(2-&gt;6)-lipid IVA (E. coli) + CMP + H(+)</text>
        <dbReference type="Rhea" id="RHEA:28066"/>
        <dbReference type="ChEBI" id="CHEBI:15378"/>
        <dbReference type="ChEBI" id="CHEBI:58603"/>
        <dbReference type="ChEBI" id="CHEBI:60364"/>
        <dbReference type="ChEBI" id="CHEBI:60377"/>
        <dbReference type="ChEBI" id="CHEBI:85987"/>
        <dbReference type="EC" id="2.4.99.12"/>
    </reaction>
</comment>
<evidence type="ECO:0000256" key="4">
    <source>
        <dbReference type="ARBA" id="ARBA00022679"/>
    </source>
</evidence>
<keyword evidence="9" id="KW-0472">Membrane</keyword>
<dbReference type="Gene3D" id="3.40.50.2000">
    <property type="entry name" value="Glycogen Phosphorylase B"/>
    <property type="match status" value="1"/>
</dbReference>
<evidence type="ECO:0000259" key="10">
    <source>
        <dbReference type="Pfam" id="PF04413"/>
    </source>
</evidence>
<name>A7I195_CAMHC</name>
<dbReference type="OrthoDB" id="9789797at2"/>
<dbReference type="UniPathway" id="UPA00958"/>
<dbReference type="GO" id="GO:0009244">
    <property type="term" value="P:lipopolysaccharide core region biosynthetic process"/>
    <property type="evidence" value="ECO:0007669"/>
    <property type="project" value="UniProtKB-UniRule"/>
</dbReference>
<proteinExistence type="inferred from homology"/>